<keyword evidence="2 4" id="KW-0378">Hydrolase</keyword>
<dbReference type="GO" id="GO:0005975">
    <property type="term" value="P:carbohydrate metabolic process"/>
    <property type="evidence" value="ECO:0007669"/>
    <property type="project" value="InterPro"/>
</dbReference>
<dbReference type="AlphaFoldDB" id="A0A6N3DPA4"/>
<evidence type="ECO:0000256" key="1">
    <source>
        <dbReference type="ARBA" id="ARBA00009865"/>
    </source>
</evidence>
<evidence type="ECO:0000313" key="5">
    <source>
        <dbReference type="EMBL" id="VYU29168.1"/>
    </source>
</evidence>
<keyword evidence="3 4" id="KW-0326">Glycosidase</keyword>
<name>A0A6N3DPA4_9BACT</name>
<dbReference type="Gene3D" id="2.115.10.20">
    <property type="entry name" value="Glycosyl hydrolase domain, family 43"/>
    <property type="match status" value="1"/>
</dbReference>
<dbReference type="GO" id="GO:0004553">
    <property type="term" value="F:hydrolase activity, hydrolyzing O-glycosyl compounds"/>
    <property type="evidence" value="ECO:0007669"/>
    <property type="project" value="InterPro"/>
</dbReference>
<dbReference type="RefSeq" id="WP_287545628.1">
    <property type="nucleotide sequence ID" value="NZ_CACRUT010000015.1"/>
</dbReference>
<dbReference type="InterPro" id="IPR006710">
    <property type="entry name" value="Glyco_hydro_43"/>
</dbReference>
<dbReference type="PANTHER" id="PTHR22925:SF3">
    <property type="entry name" value="GLYCOSYL HYDROLASE FAMILY PROTEIN 43"/>
    <property type="match status" value="1"/>
</dbReference>
<reference evidence="5" key="1">
    <citation type="submission" date="2019-11" db="EMBL/GenBank/DDBJ databases">
        <authorList>
            <person name="Feng L."/>
        </authorList>
    </citation>
    <scope>NUCLEOTIDE SEQUENCE</scope>
    <source>
        <strain evidence="5">PclaraLFYP37</strain>
    </source>
</reference>
<organism evidence="5">
    <name type="scientific">Paraprevotella clara</name>
    <dbReference type="NCBI Taxonomy" id="454154"/>
    <lineage>
        <taxon>Bacteria</taxon>
        <taxon>Pseudomonadati</taxon>
        <taxon>Bacteroidota</taxon>
        <taxon>Bacteroidia</taxon>
        <taxon>Bacteroidales</taxon>
        <taxon>Prevotellaceae</taxon>
        <taxon>Paraprevotella</taxon>
    </lineage>
</organism>
<dbReference type="Pfam" id="PF04616">
    <property type="entry name" value="Glyco_hydro_43"/>
    <property type="match status" value="1"/>
</dbReference>
<evidence type="ECO:0000256" key="4">
    <source>
        <dbReference type="RuleBase" id="RU361187"/>
    </source>
</evidence>
<dbReference type="CDD" id="cd18825">
    <property type="entry name" value="GH43_CtGH43-like"/>
    <property type="match status" value="1"/>
</dbReference>
<dbReference type="SUPFAM" id="SSF75005">
    <property type="entry name" value="Arabinanase/levansucrase/invertase"/>
    <property type="match status" value="1"/>
</dbReference>
<protein>
    <submittedName>
        <fullName evidence="5">Glycosyl hydrolases family 43</fullName>
    </submittedName>
</protein>
<proteinExistence type="inferred from homology"/>
<dbReference type="InterPro" id="IPR023296">
    <property type="entry name" value="Glyco_hydro_beta-prop_sf"/>
</dbReference>
<gene>
    <name evidence="5" type="ORF">PCLFYP37_02424</name>
</gene>
<comment type="similarity">
    <text evidence="1 4">Belongs to the glycosyl hydrolase 43 family.</text>
</comment>
<dbReference type="PANTHER" id="PTHR22925">
    <property type="entry name" value="GLYCOSYL HYDROLASE 43 FAMILY MEMBER"/>
    <property type="match status" value="1"/>
</dbReference>
<dbReference type="EMBL" id="CACRUT010000015">
    <property type="protein sequence ID" value="VYU29168.1"/>
    <property type="molecule type" value="Genomic_DNA"/>
</dbReference>
<sequence length="344" mass="39148">MLRRIVIAAVAVCALGTVHIQAQKNEFFRPKEVWNDTEGNPINAHGGGILYHKGMYYWYGEYKVGKTVLPSDATWERYRTDVTGVSCYSSKDLLNWKFEGVALKAITDDPNSDIHPTQVLERPKVVYNKKTKKFVMWMHIDSPDYSKAEAGVAIADSPTGPFKYLDGFRPNGTMSRDQTVFVDDDGTAYQFSSSEENQTMHINRLTEDYTKPDGKYVRRFVGMAREAPAVFKHGNKYYMLSSGCTGWDPNSAELAVADSIMGEWTVLGDPCTGPDAEKTFYGQSTFVIPVQGKKNAFIACFDMWKKKDLQDSRYIWLPMMIDKQTNKITIPWHAEWNLDVFKKK</sequence>
<accession>A0A6N3DPA4</accession>
<evidence type="ECO:0000256" key="3">
    <source>
        <dbReference type="ARBA" id="ARBA00023295"/>
    </source>
</evidence>
<evidence type="ECO:0000256" key="2">
    <source>
        <dbReference type="ARBA" id="ARBA00022801"/>
    </source>
</evidence>